<dbReference type="eggNOG" id="COG1075">
    <property type="taxonomic scope" value="Bacteria"/>
</dbReference>
<dbReference type="Gene3D" id="3.40.50.1820">
    <property type="entry name" value="alpha/beta hydrolase"/>
    <property type="match status" value="1"/>
</dbReference>
<dbReference type="ESTHER" id="amoa5-b3erd1">
    <property type="family name" value="6_AlphaBeta_hydrolase"/>
</dbReference>
<dbReference type="OrthoDB" id="979559at2"/>
<dbReference type="KEGG" id="aas:Aasi_0359"/>
<dbReference type="AlphaFoldDB" id="B3ERD1"/>
<dbReference type="Proteomes" id="UP000001227">
    <property type="component" value="Chromosome"/>
</dbReference>
<reference evidence="1 2" key="1">
    <citation type="journal article" date="2010" name="J. Bacteriol.">
        <title>The genome of the amoeba symbiont 'Candidatus Amoebophilus asiaticus' reveals common mechanisms for host cell interaction among amoeba-associated bacteria.</title>
        <authorList>
            <person name="Schmitz-Esser S."/>
            <person name="Tischler P."/>
            <person name="Arnold R."/>
            <person name="Montanaro J."/>
            <person name="Wagner M."/>
            <person name="Rattei T."/>
            <person name="Horn M."/>
        </authorList>
    </citation>
    <scope>NUCLEOTIDE SEQUENCE [LARGE SCALE GENOMIC DNA]</scope>
    <source>
        <strain evidence="1 2">5a2</strain>
    </source>
</reference>
<gene>
    <name evidence="1" type="ordered locus">Aasi_0359</name>
</gene>
<dbReference type="HOGENOM" id="CLU_751613_0_0_10"/>
<protein>
    <recommendedName>
        <fullName evidence="3">DUF676 domain-containing protein</fullName>
    </recommendedName>
</protein>
<dbReference type="SUPFAM" id="SSF53474">
    <property type="entry name" value="alpha/beta-Hydrolases"/>
    <property type="match status" value="1"/>
</dbReference>
<sequence length="342" mass="37740">MSLTLNSCDLFGSGSPRGPRKQVRSAAASDAKKIIVILNGLWQNSETYNVTILNLVAAFEAEGLMVEVRSLVEVATSKKTIDQQAREAFEELKQQLAGDKYEIILVGHSQGGLRGSRILTLNKREGSPLDIRGLVTLGTPWEGAPGAAITKSSIQSFLNKKPVTYLFEGVNHVHPIDEAFSINAISNVFDRYFPTHDPGVRDMVPKSEFLQTTAASLFNNDIPILSVAGVNAEAKSFFYYDAGNANYMRYIQKIPPIVFNSLYARILAGGWYSKHDMLVPLDSQLAKNISKSNTFETYTVKGAIHDLLPGMKIPPDKVIYNHIETIRCIVEFTKHNCAFGVI</sequence>
<keyword evidence="2" id="KW-1185">Reference proteome</keyword>
<dbReference type="EMBL" id="CP001102">
    <property type="protein sequence ID" value="ACE05783.1"/>
    <property type="molecule type" value="Genomic_DNA"/>
</dbReference>
<dbReference type="InterPro" id="IPR029058">
    <property type="entry name" value="AB_hydrolase_fold"/>
</dbReference>
<accession>B3ERD1</accession>
<dbReference type="STRING" id="452471.Aasi_0359"/>
<name>B3ERD1_AMOA5</name>
<organism evidence="1 2">
    <name type="scientific">Amoebophilus asiaticus (strain 5a2)</name>
    <dbReference type="NCBI Taxonomy" id="452471"/>
    <lineage>
        <taxon>Bacteria</taxon>
        <taxon>Pseudomonadati</taxon>
        <taxon>Bacteroidota</taxon>
        <taxon>Cytophagia</taxon>
        <taxon>Cytophagales</taxon>
        <taxon>Amoebophilaceae</taxon>
        <taxon>Candidatus Amoebophilus</taxon>
    </lineage>
</organism>
<proteinExistence type="predicted"/>
<evidence type="ECO:0000313" key="1">
    <source>
        <dbReference type="EMBL" id="ACE05783.1"/>
    </source>
</evidence>
<evidence type="ECO:0000313" key="2">
    <source>
        <dbReference type="Proteomes" id="UP000001227"/>
    </source>
</evidence>
<evidence type="ECO:0008006" key="3">
    <source>
        <dbReference type="Google" id="ProtNLM"/>
    </source>
</evidence>
<dbReference type="RefSeq" id="WP_012472545.1">
    <property type="nucleotide sequence ID" value="NC_010830.1"/>
</dbReference>